<comment type="cofactor">
    <cofactor evidence="3">
        <name>Mg(2+)</name>
        <dbReference type="ChEBI" id="CHEBI:18420"/>
    </cofactor>
</comment>
<evidence type="ECO:0000256" key="2">
    <source>
        <dbReference type="ARBA" id="ARBA00023239"/>
    </source>
</evidence>
<dbReference type="SUPFAM" id="SSF52507">
    <property type="entry name" value="Homo-oligomeric flavin-containing Cys decarboxylases, HFCD"/>
    <property type="match status" value="1"/>
</dbReference>
<keyword evidence="8" id="KW-1185">Reference proteome</keyword>
<keyword evidence="3" id="KW-0460">Magnesium</keyword>
<dbReference type="eggNOG" id="COG0452">
    <property type="taxonomic scope" value="Bacteria"/>
</dbReference>
<keyword evidence="3 4" id="KW-0436">Ligase</keyword>
<dbReference type="GO" id="GO:0010181">
    <property type="term" value="F:FMN binding"/>
    <property type="evidence" value="ECO:0007669"/>
    <property type="project" value="UniProtKB-UniRule"/>
</dbReference>
<dbReference type="RefSeq" id="WP_012861983.1">
    <property type="nucleotide sequence ID" value="NC_013517.1"/>
</dbReference>
<dbReference type="GO" id="GO:0004632">
    <property type="term" value="F:phosphopantothenate--cysteine ligase activity"/>
    <property type="evidence" value="ECO:0007669"/>
    <property type="project" value="UniProtKB-UniRule"/>
</dbReference>
<comment type="catalytic activity">
    <reaction evidence="3 4">
        <text>N-[(R)-4-phosphopantothenoyl]-L-cysteine + H(+) = (R)-4'-phosphopantetheine + CO2</text>
        <dbReference type="Rhea" id="RHEA:16793"/>
        <dbReference type="ChEBI" id="CHEBI:15378"/>
        <dbReference type="ChEBI" id="CHEBI:16526"/>
        <dbReference type="ChEBI" id="CHEBI:59458"/>
        <dbReference type="ChEBI" id="CHEBI:61723"/>
        <dbReference type="EC" id="4.1.1.36"/>
    </reaction>
</comment>
<dbReference type="GO" id="GO:0015941">
    <property type="term" value="P:pantothenate catabolic process"/>
    <property type="evidence" value="ECO:0007669"/>
    <property type="project" value="InterPro"/>
</dbReference>
<comment type="pathway">
    <text evidence="3 4">Cofactor biosynthesis; coenzyme A biosynthesis; CoA from (R)-pantothenate: step 2/5.</text>
</comment>
<dbReference type="Proteomes" id="UP000000845">
    <property type="component" value="Chromosome"/>
</dbReference>
<dbReference type="GO" id="GO:0046872">
    <property type="term" value="F:metal ion binding"/>
    <property type="evidence" value="ECO:0007669"/>
    <property type="project" value="UniProtKB-KW"/>
</dbReference>
<comment type="similarity">
    <text evidence="3 4">In the C-terminal section; belongs to the PPC synthetase family.</text>
</comment>
<dbReference type="PANTHER" id="PTHR14359:SF6">
    <property type="entry name" value="PHOSPHOPANTOTHENOYLCYSTEINE DECARBOXYLASE"/>
    <property type="match status" value="1"/>
</dbReference>
<dbReference type="PANTHER" id="PTHR14359">
    <property type="entry name" value="HOMO-OLIGOMERIC FLAVIN CONTAINING CYS DECARBOXYLASE FAMILY"/>
    <property type="match status" value="1"/>
</dbReference>
<keyword evidence="3 4" id="KW-0285">Flavoprotein</keyword>
<keyword evidence="3" id="KW-0511">Multifunctional enzyme</keyword>
<evidence type="ECO:0000256" key="4">
    <source>
        <dbReference type="RuleBase" id="RU364078"/>
    </source>
</evidence>
<dbReference type="InterPro" id="IPR005252">
    <property type="entry name" value="CoaBC"/>
</dbReference>
<dbReference type="UniPathway" id="UPA00241">
    <property type="reaction ID" value="UER00353"/>
</dbReference>
<name>D1ALP6_SEBTE</name>
<dbReference type="Gene3D" id="3.40.50.10300">
    <property type="entry name" value="CoaB-like"/>
    <property type="match status" value="1"/>
</dbReference>
<feature type="binding site" evidence="3">
    <location>
        <position position="338"/>
    </location>
    <ligand>
        <name>CTP</name>
        <dbReference type="ChEBI" id="CHEBI:37563"/>
    </ligand>
</feature>
<feature type="domain" description="DNA/pantothenate metabolism flavoprotein C-terminal" evidence="6">
    <location>
        <begin position="188"/>
        <end position="391"/>
    </location>
</feature>
<comment type="function">
    <text evidence="3">Catalyzes two sequential steps in the biosynthesis of coenzyme A. In the first step cysteine is conjugated to 4'-phosphopantothenate to form 4-phosphopantothenoylcysteine. In the second step the latter compound is decarboxylated to form 4'-phosphopantotheine.</text>
</comment>
<dbReference type="AlphaFoldDB" id="D1ALP6"/>
<reference evidence="8" key="1">
    <citation type="submission" date="2009-09" db="EMBL/GenBank/DDBJ databases">
        <title>The complete chromosome of Sebaldella termitidis ATCC 33386.</title>
        <authorList>
            <consortium name="US DOE Joint Genome Institute (JGI-PGF)"/>
            <person name="Lucas S."/>
            <person name="Copeland A."/>
            <person name="Lapidus A."/>
            <person name="Glavina del Rio T."/>
            <person name="Dalin E."/>
            <person name="Tice H."/>
            <person name="Bruce D."/>
            <person name="Goodwin L."/>
            <person name="Pitluck S."/>
            <person name="Kyrpides N."/>
            <person name="Mavromatis K."/>
            <person name="Ivanova N."/>
            <person name="Mikhailova N."/>
            <person name="Sims D."/>
            <person name="Meincke L."/>
            <person name="Brettin T."/>
            <person name="Detter J.C."/>
            <person name="Han C."/>
            <person name="Larimer F."/>
            <person name="Land M."/>
            <person name="Hauser L."/>
            <person name="Markowitz V."/>
            <person name="Cheng J.F."/>
            <person name="Hugenholtz P."/>
            <person name="Woyke T."/>
            <person name="Wu D."/>
            <person name="Eisen J.A."/>
        </authorList>
    </citation>
    <scope>NUCLEOTIDE SEQUENCE [LARGE SCALE GENOMIC DNA]</scope>
    <source>
        <strain evidence="8">ATCC 33386 / NCTC 11300</strain>
    </source>
</reference>
<protein>
    <recommendedName>
        <fullName evidence="3">Coenzyme A biosynthesis bifunctional protein CoaBC</fullName>
    </recommendedName>
    <alternativeName>
        <fullName evidence="3">DNA/pantothenate metabolism flavoprotein</fullName>
    </alternativeName>
    <alternativeName>
        <fullName evidence="3">Phosphopantothenoylcysteine synthetase/decarboxylase</fullName>
        <shortName evidence="3">PPCS-PPCDC</shortName>
    </alternativeName>
    <domain>
        <recommendedName>
            <fullName evidence="3">Phosphopantothenoylcysteine decarboxylase</fullName>
            <shortName evidence="3">PPC decarboxylase</shortName>
            <shortName evidence="3">PPC-DC</shortName>
            <ecNumber evidence="3">4.1.1.36</ecNumber>
        </recommendedName>
        <alternativeName>
            <fullName evidence="3">CoaC</fullName>
        </alternativeName>
    </domain>
    <domain>
        <recommendedName>
            <fullName evidence="3">Phosphopantothenate--cysteine ligase</fullName>
            <ecNumber evidence="3">6.3.2.5</ecNumber>
        </recommendedName>
        <alternativeName>
            <fullName evidence="3">CoaB</fullName>
        </alternativeName>
        <alternativeName>
            <fullName evidence="3">Phosphopantothenoylcysteine synthetase</fullName>
            <shortName evidence="3">PPC synthetase</shortName>
            <shortName evidence="3">PPC-S</shortName>
        </alternativeName>
    </domain>
</protein>
<dbReference type="EC" id="4.1.1.36" evidence="3"/>
<dbReference type="HOGENOM" id="CLU_033319_0_1_0"/>
<sequence length="394" mass="43948">MKNILIGVSGGIAAYKAANIVSGLRKRGYDVKVVMTENAAKIITPLAFESLSKHDVAVDMWERNFNVNVEHIALADWADIILVAPATYNIVGKVAGGIADDMLSTVISAFNKTVYFALAMNVRMYENPILAENIKKLKKYGYKFIEADEGLLACNVNAKGRLKNEQEIIKIISKELEETEKISTDKPLAGKKVLITAGRTEEPLDPIRYFSNRSTGKMGYSLGEEAEKLGADVTIVSGPTNIDKPDRVNIVEVRTAEEMYGEVMKYEAEQDIIIAAAAVADYRPEYTADKKIKKGDMLTVNFIRNKDILLELGKIKKDKILVGFAAESENLIENAKEKLQKKNLDMIVVNSVDNFGTDDNTITLLGKDFETDFEKMEKKKVSKEIWKTIEEKFL</sequence>
<evidence type="ECO:0000259" key="6">
    <source>
        <dbReference type="Pfam" id="PF04127"/>
    </source>
</evidence>
<keyword evidence="3" id="KW-0479">Metal-binding</keyword>
<comment type="pathway">
    <text evidence="3 4">Cofactor biosynthesis; coenzyme A biosynthesis; CoA from (R)-pantothenate: step 3/5.</text>
</comment>
<dbReference type="InterPro" id="IPR003382">
    <property type="entry name" value="Flavoprotein"/>
</dbReference>
<dbReference type="EMBL" id="CP001739">
    <property type="protein sequence ID" value="ACZ09389.1"/>
    <property type="molecule type" value="Genomic_DNA"/>
</dbReference>
<evidence type="ECO:0000313" key="7">
    <source>
        <dbReference type="EMBL" id="ACZ09389.1"/>
    </source>
</evidence>
<feature type="active site" description="Proton donor" evidence="3">
    <location>
        <position position="154"/>
    </location>
</feature>
<comment type="caution">
    <text evidence="3">Lacks conserved residue(s) required for the propagation of feature annotation.</text>
</comment>
<dbReference type="KEGG" id="str:Sterm_2539"/>
<evidence type="ECO:0000256" key="1">
    <source>
        <dbReference type="ARBA" id="ARBA00022793"/>
    </source>
</evidence>
<accession>D1ALP6</accession>
<feature type="binding site" evidence="3">
    <location>
        <position position="342"/>
    </location>
    <ligand>
        <name>CTP</name>
        <dbReference type="ChEBI" id="CHEBI:37563"/>
    </ligand>
</feature>
<reference evidence="7 8" key="2">
    <citation type="journal article" date="2010" name="Stand. Genomic Sci.">
        <title>Complete genome sequence of Sebaldella termitidis type strain (NCTC 11300).</title>
        <authorList>
            <person name="Harmon-Smith M."/>
            <person name="Celia L."/>
            <person name="Chertkov O."/>
            <person name="Lapidus A."/>
            <person name="Copeland A."/>
            <person name="Glavina Del Rio T."/>
            <person name="Nolan M."/>
            <person name="Lucas S."/>
            <person name="Tice H."/>
            <person name="Cheng J.F."/>
            <person name="Han C."/>
            <person name="Detter J.C."/>
            <person name="Bruce D."/>
            <person name="Goodwin L."/>
            <person name="Pitluck S."/>
            <person name="Pati A."/>
            <person name="Liolios K."/>
            <person name="Ivanova N."/>
            <person name="Mavromatis K."/>
            <person name="Mikhailova N."/>
            <person name="Chen A."/>
            <person name="Palaniappan K."/>
            <person name="Land M."/>
            <person name="Hauser L."/>
            <person name="Chang Y.J."/>
            <person name="Jeffries C.D."/>
            <person name="Brettin T."/>
            <person name="Goker M."/>
            <person name="Beck B."/>
            <person name="Bristow J."/>
            <person name="Eisen J.A."/>
            <person name="Markowitz V."/>
            <person name="Hugenholtz P."/>
            <person name="Kyrpides N.C."/>
            <person name="Klenk H.P."/>
            <person name="Chen F."/>
        </authorList>
    </citation>
    <scope>NUCLEOTIDE SEQUENCE [LARGE SCALE GENOMIC DNA]</scope>
    <source>
        <strain evidence="8">ATCC 33386 / NCTC 11300</strain>
    </source>
</reference>
<feature type="domain" description="Flavoprotein" evidence="5">
    <location>
        <begin position="2"/>
        <end position="164"/>
    </location>
</feature>
<dbReference type="GO" id="GO:0015937">
    <property type="term" value="P:coenzyme A biosynthetic process"/>
    <property type="evidence" value="ECO:0007669"/>
    <property type="project" value="UniProtKB-UniRule"/>
</dbReference>
<dbReference type="HAMAP" id="MF_02225">
    <property type="entry name" value="CoaBC"/>
    <property type="match status" value="1"/>
</dbReference>
<feature type="region of interest" description="Phosphopantothenate--cysteine ligase" evidence="3">
    <location>
        <begin position="193"/>
        <end position="394"/>
    </location>
</feature>
<dbReference type="Pfam" id="PF02441">
    <property type="entry name" value="Flavoprotein"/>
    <property type="match status" value="1"/>
</dbReference>
<dbReference type="InterPro" id="IPR035929">
    <property type="entry name" value="CoaB-like_sf"/>
</dbReference>
<dbReference type="GO" id="GO:0071513">
    <property type="term" value="C:phosphopantothenoylcysteine decarboxylase complex"/>
    <property type="evidence" value="ECO:0007669"/>
    <property type="project" value="TreeGrafter"/>
</dbReference>
<dbReference type="GO" id="GO:0004633">
    <property type="term" value="F:phosphopantothenoylcysteine decarboxylase activity"/>
    <property type="evidence" value="ECO:0007669"/>
    <property type="project" value="UniProtKB-UniRule"/>
</dbReference>
<dbReference type="SUPFAM" id="SSF102645">
    <property type="entry name" value="CoaB-like"/>
    <property type="match status" value="1"/>
</dbReference>
<feature type="binding site" evidence="3">
    <location>
        <position position="324"/>
    </location>
    <ligand>
        <name>CTP</name>
        <dbReference type="ChEBI" id="CHEBI:37563"/>
    </ligand>
</feature>
<comment type="catalytic activity">
    <reaction evidence="3 4">
        <text>(R)-4'-phosphopantothenate + L-cysteine + CTP = N-[(R)-4-phosphopantothenoyl]-L-cysteine + CMP + diphosphate + H(+)</text>
        <dbReference type="Rhea" id="RHEA:19397"/>
        <dbReference type="ChEBI" id="CHEBI:10986"/>
        <dbReference type="ChEBI" id="CHEBI:15378"/>
        <dbReference type="ChEBI" id="CHEBI:33019"/>
        <dbReference type="ChEBI" id="CHEBI:35235"/>
        <dbReference type="ChEBI" id="CHEBI:37563"/>
        <dbReference type="ChEBI" id="CHEBI:59458"/>
        <dbReference type="ChEBI" id="CHEBI:60377"/>
        <dbReference type="EC" id="6.3.2.5"/>
    </reaction>
</comment>
<feature type="binding site" evidence="3">
    <location>
        <position position="281"/>
    </location>
    <ligand>
        <name>CTP</name>
        <dbReference type="ChEBI" id="CHEBI:37563"/>
    </ligand>
</feature>
<evidence type="ECO:0000259" key="5">
    <source>
        <dbReference type="Pfam" id="PF02441"/>
    </source>
</evidence>
<dbReference type="Pfam" id="PF04127">
    <property type="entry name" value="DFP"/>
    <property type="match status" value="1"/>
</dbReference>
<gene>
    <name evidence="3" type="primary">coaBC</name>
    <name evidence="7" type="ordered locus">Sterm_2539</name>
</gene>
<keyword evidence="2 3" id="KW-0456">Lyase</keyword>
<feature type="region of interest" description="Phosphopantothenoylcysteine decarboxylase" evidence="3">
    <location>
        <begin position="1"/>
        <end position="192"/>
    </location>
</feature>
<dbReference type="Gene3D" id="3.40.50.1950">
    <property type="entry name" value="Flavin prenyltransferase-like"/>
    <property type="match status" value="1"/>
</dbReference>
<dbReference type="InterPro" id="IPR036551">
    <property type="entry name" value="Flavin_trans-like"/>
</dbReference>
<organism evidence="7 8">
    <name type="scientific">Sebaldella termitidis (strain ATCC 33386 / NCTC 11300)</name>
    <dbReference type="NCBI Taxonomy" id="526218"/>
    <lineage>
        <taxon>Bacteria</taxon>
        <taxon>Fusobacteriati</taxon>
        <taxon>Fusobacteriota</taxon>
        <taxon>Fusobacteriia</taxon>
        <taxon>Fusobacteriales</taxon>
        <taxon>Leptotrichiaceae</taxon>
        <taxon>Sebaldella</taxon>
    </lineage>
</organism>
<keyword evidence="3 4" id="KW-0288">FMN</keyword>
<evidence type="ECO:0000313" key="8">
    <source>
        <dbReference type="Proteomes" id="UP000000845"/>
    </source>
</evidence>
<comment type="function">
    <text evidence="4">Catalyzes two steps in the biosynthesis of coenzyme A. In the first step cysteine is conjugated to 4'-phosphopantothenate to form 4-phosphopantothenoylcysteine, in the latter compound is decarboxylated to form 4'-phosphopantotheine.</text>
</comment>
<dbReference type="STRING" id="526218.Sterm_2539"/>
<feature type="binding site" evidence="3">
    <location>
        <position position="291"/>
    </location>
    <ligand>
        <name>CTP</name>
        <dbReference type="ChEBI" id="CHEBI:37563"/>
    </ligand>
</feature>
<dbReference type="InterPro" id="IPR007085">
    <property type="entry name" value="DNA/pantothenate-metab_flavo_C"/>
</dbReference>
<comment type="cofactor">
    <cofactor evidence="3">
        <name>FMN</name>
        <dbReference type="ChEBI" id="CHEBI:58210"/>
    </cofactor>
    <text evidence="3">Binds 1 FMN per subunit.</text>
</comment>
<comment type="similarity">
    <text evidence="3 4">In the N-terminal section; belongs to the HFCD (homo-oligomeric flavin containing Cys decarboxylase) superfamily.</text>
</comment>
<keyword evidence="1 3" id="KW-0210">Decarboxylase</keyword>
<dbReference type="EC" id="6.3.2.5" evidence="3"/>
<evidence type="ECO:0000256" key="3">
    <source>
        <dbReference type="HAMAP-Rule" id="MF_02225"/>
    </source>
</evidence>
<proteinExistence type="inferred from homology"/>
<dbReference type="NCBIfam" id="TIGR00521">
    <property type="entry name" value="coaBC_dfp"/>
    <property type="match status" value="1"/>
</dbReference>